<comment type="caution">
    <text evidence="1">The sequence shown here is derived from an EMBL/GenBank/DDBJ whole genome shotgun (WGS) entry which is preliminary data.</text>
</comment>
<dbReference type="Gene3D" id="3.60.15.10">
    <property type="entry name" value="Ribonuclease Z/Hydroxyacylglutathione hydrolase-like"/>
    <property type="match status" value="1"/>
</dbReference>
<protein>
    <recommendedName>
        <fullName evidence="2">MBL fold metallo-hydrolase</fullName>
    </recommendedName>
</protein>
<evidence type="ECO:0008006" key="2">
    <source>
        <dbReference type="Google" id="ProtNLM"/>
    </source>
</evidence>
<evidence type="ECO:0000313" key="1">
    <source>
        <dbReference type="EMBL" id="GAI49611.1"/>
    </source>
</evidence>
<dbReference type="InterPro" id="IPR036866">
    <property type="entry name" value="RibonucZ/Hydroxyglut_hydro"/>
</dbReference>
<feature type="non-terminal residue" evidence="1">
    <location>
        <position position="200"/>
    </location>
</feature>
<feature type="non-terminal residue" evidence="1">
    <location>
        <position position="1"/>
    </location>
</feature>
<sequence>VQVAVAERVKDAIEKALKDATDAVISHYHGEHHPMVDANPYQLSADRVAESLRHLRLWTKGTQDLSPNQVHRAEALAQKINRVLPASEGLSDGCLSFSPPVPHGEGRGGTVMMTRIEEGNEVFVHASDIQMLNDKAIEQISRWQPTVVLASGPPIYLPNLSWEKRESALRRTLRLAREVNTLILDHHLLRSEEGEKWLEW</sequence>
<gene>
    <name evidence="1" type="ORF">S06H3_59478</name>
</gene>
<accession>X1Q4E1</accession>
<dbReference type="EMBL" id="BARV01038649">
    <property type="protein sequence ID" value="GAI49611.1"/>
    <property type="molecule type" value="Genomic_DNA"/>
</dbReference>
<organism evidence="1">
    <name type="scientific">marine sediment metagenome</name>
    <dbReference type="NCBI Taxonomy" id="412755"/>
    <lineage>
        <taxon>unclassified sequences</taxon>
        <taxon>metagenomes</taxon>
        <taxon>ecological metagenomes</taxon>
    </lineage>
</organism>
<reference evidence="1" key="1">
    <citation type="journal article" date="2014" name="Front. Microbiol.">
        <title>High frequency of phylogenetically diverse reductive dehalogenase-homologous genes in deep subseafloor sedimentary metagenomes.</title>
        <authorList>
            <person name="Kawai M."/>
            <person name="Futagami T."/>
            <person name="Toyoda A."/>
            <person name="Takaki Y."/>
            <person name="Nishi S."/>
            <person name="Hori S."/>
            <person name="Arai W."/>
            <person name="Tsubouchi T."/>
            <person name="Morono Y."/>
            <person name="Uchiyama I."/>
            <person name="Ito T."/>
            <person name="Fujiyama A."/>
            <person name="Inagaki F."/>
            <person name="Takami H."/>
        </authorList>
    </citation>
    <scope>NUCLEOTIDE SEQUENCE</scope>
    <source>
        <strain evidence="1">Expedition CK06-06</strain>
    </source>
</reference>
<proteinExistence type="predicted"/>
<dbReference type="AlphaFoldDB" id="X1Q4E1"/>
<name>X1Q4E1_9ZZZZ</name>